<evidence type="ECO:0000256" key="2">
    <source>
        <dbReference type="SAM" id="SignalP"/>
    </source>
</evidence>
<protein>
    <submittedName>
        <fullName evidence="3">Uncharacterized protein</fullName>
    </submittedName>
</protein>
<feature type="compositionally biased region" description="Polar residues" evidence="1">
    <location>
        <begin position="67"/>
        <end position="85"/>
    </location>
</feature>
<accession>A0A2C5YYF1</accession>
<evidence type="ECO:0000313" key="3">
    <source>
        <dbReference type="EMBL" id="PHH72074.1"/>
    </source>
</evidence>
<feature type="signal peptide" evidence="2">
    <location>
        <begin position="1"/>
        <end position="17"/>
    </location>
</feature>
<feature type="region of interest" description="Disordered" evidence="1">
    <location>
        <begin position="19"/>
        <end position="90"/>
    </location>
</feature>
<keyword evidence="2" id="KW-0732">Signal</keyword>
<feature type="region of interest" description="Disordered" evidence="1">
    <location>
        <begin position="143"/>
        <end position="265"/>
    </location>
</feature>
<proteinExistence type="predicted"/>
<name>A0A2C5YYF1_9HYPO</name>
<feature type="compositionally biased region" description="Polar residues" evidence="1">
    <location>
        <begin position="243"/>
        <end position="265"/>
    </location>
</feature>
<keyword evidence="4" id="KW-1185">Reference proteome</keyword>
<dbReference type="EMBL" id="NJES01000450">
    <property type="protein sequence ID" value="PHH72074.1"/>
    <property type="molecule type" value="Genomic_DNA"/>
</dbReference>
<sequence>MKANACLVIALAGLATAAPPSIGKVSGSQPNVPKISPDNAAAGATLKTMNAPPGSPSPQSGPPGLNHLTNKQGESSPGGSLTGSHGTAAAAAALDHEGPIGEHTKMPGRYPLVVGLSCNVRKVDTIEDMTRENCTVKQVFVLSNPGNSTPGTDIPLPTGADPAINKSPPSKTNGLIPPSDVSSTVGNATPAPAIASPAGDRSAPSALGKPKVPTKPKTPAEEKLEQERLARKQIKKEKDAKKTATQGSPKRTETAQVPSTLPTKP</sequence>
<organism evidence="3 4">
    <name type="scientific">Ophiocordyceps camponoti-rufipedis</name>
    <dbReference type="NCBI Taxonomy" id="2004952"/>
    <lineage>
        <taxon>Eukaryota</taxon>
        <taxon>Fungi</taxon>
        <taxon>Dikarya</taxon>
        <taxon>Ascomycota</taxon>
        <taxon>Pezizomycotina</taxon>
        <taxon>Sordariomycetes</taxon>
        <taxon>Hypocreomycetidae</taxon>
        <taxon>Hypocreales</taxon>
        <taxon>Ophiocordycipitaceae</taxon>
        <taxon>Ophiocordyceps</taxon>
    </lineage>
</organism>
<feature type="chain" id="PRO_5012880473" evidence="2">
    <location>
        <begin position="18"/>
        <end position="265"/>
    </location>
</feature>
<evidence type="ECO:0000256" key="1">
    <source>
        <dbReference type="SAM" id="MobiDB-lite"/>
    </source>
</evidence>
<reference evidence="3 4" key="1">
    <citation type="submission" date="2017-06" db="EMBL/GenBank/DDBJ databases">
        <title>Ant-infecting Ophiocordyceps genomes reveal a high diversity of potential behavioral manipulation genes and a possible major role for enterotoxins.</title>
        <authorList>
            <person name="De Bekker C."/>
            <person name="Evans H.C."/>
            <person name="Brachmann A."/>
            <person name="Hughes D.P."/>
        </authorList>
    </citation>
    <scope>NUCLEOTIDE SEQUENCE [LARGE SCALE GENOMIC DNA]</scope>
    <source>
        <strain evidence="3 4">Map16</strain>
    </source>
</reference>
<dbReference type="Proteomes" id="UP000226431">
    <property type="component" value="Unassembled WGS sequence"/>
</dbReference>
<evidence type="ECO:0000313" key="4">
    <source>
        <dbReference type="Proteomes" id="UP000226431"/>
    </source>
</evidence>
<gene>
    <name evidence="3" type="ORF">CDD80_4800</name>
</gene>
<feature type="compositionally biased region" description="Basic and acidic residues" evidence="1">
    <location>
        <begin position="218"/>
        <end position="242"/>
    </location>
</feature>
<comment type="caution">
    <text evidence="3">The sequence shown here is derived from an EMBL/GenBank/DDBJ whole genome shotgun (WGS) entry which is preliminary data.</text>
</comment>
<dbReference type="AlphaFoldDB" id="A0A2C5YYF1"/>